<dbReference type="RefSeq" id="WP_161005469.1">
    <property type="nucleotide sequence ID" value="NZ_WWCN01000003.1"/>
</dbReference>
<accession>A0A6L8K339</accession>
<gene>
    <name evidence="3" type="ORF">GTP46_04650</name>
</gene>
<keyword evidence="1" id="KW-0732">Signal</keyword>
<dbReference type="Proteomes" id="UP000479335">
    <property type="component" value="Unassembled WGS sequence"/>
</dbReference>
<evidence type="ECO:0000259" key="2">
    <source>
        <dbReference type="PROSITE" id="PS50022"/>
    </source>
</evidence>
<name>A0A6L8K339_9BURK</name>
<dbReference type="NCBIfam" id="TIGR02595">
    <property type="entry name" value="PEP_CTERM"/>
    <property type="match status" value="1"/>
</dbReference>
<dbReference type="InterPro" id="IPR008979">
    <property type="entry name" value="Galactose-bd-like_sf"/>
</dbReference>
<dbReference type="AlphaFoldDB" id="A0A6L8K339"/>
<reference evidence="3 4" key="1">
    <citation type="submission" date="2019-12" db="EMBL/GenBank/DDBJ databases">
        <title>Novel species isolated from a subtropical stream in China.</title>
        <authorList>
            <person name="Lu H."/>
        </authorList>
    </citation>
    <scope>NUCLEOTIDE SEQUENCE [LARGE SCALE GENOMIC DNA]</scope>
    <source>
        <strain evidence="3 4">FT135W</strain>
    </source>
</reference>
<dbReference type="InterPro" id="IPR000421">
    <property type="entry name" value="FA58C"/>
</dbReference>
<dbReference type="EMBL" id="WWCN01000003">
    <property type="protein sequence ID" value="MYM21939.1"/>
    <property type="molecule type" value="Genomic_DNA"/>
</dbReference>
<dbReference type="Pfam" id="PF07589">
    <property type="entry name" value="PEP-CTERM"/>
    <property type="match status" value="1"/>
</dbReference>
<protein>
    <submittedName>
        <fullName evidence="3">PEP-CTERM sorting domain-containing protein</fullName>
    </submittedName>
</protein>
<evidence type="ECO:0000256" key="1">
    <source>
        <dbReference type="SAM" id="SignalP"/>
    </source>
</evidence>
<evidence type="ECO:0000313" key="3">
    <source>
        <dbReference type="EMBL" id="MYM21939.1"/>
    </source>
</evidence>
<dbReference type="Gene3D" id="2.60.120.260">
    <property type="entry name" value="Galactose-binding domain-like"/>
    <property type="match status" value="1"/>
</dbReference>
<dbReference type="InterPro" id="IPR013424">
    <property type="entry name" value="Ice-binding_C"/>
</dbReference>
<dbReference type="SUPFAM" id="SSF49785">
    <property type="entry name" value="Galactose-binding domain-like"/>
    <property type="match status" value="1"/>
</dbReference>
<feature type="signal peptide" evidence="1">
    <location>
        <begin position="1"/>
        <end position="36"/>
    </location>
</feature>
<comment type="caution">
    <text evidence="3">The sequence shown here is derived from an EMBL/GenBank/DDBJ whole genome shotgun (WGS) entry which is preliminary data.</text>
</comment>
<dbReference type="PROSITE" id="PS50022">
    <property type="entry name" value="FA58C_3"/>
    <property type="match status" value="1"/>
</dbReference>
<dbReference type="Pfam" id="PF00754">
    <property type="entry name" value="F5_F8_type_C"/>
    <property type="match status" value="1"/>
</dbReference>
<proteinExistence type="predicted"/>
<feature type="domain" description="F5/8 type C" evidence="2">
    <location>
        <begin position="22"/>
        <end position="173"/>
    </location>
</feature>
<keyword evidence="4" id="KW-1185">Reference proteome</keyword>
<feature type="chain" id="PRO_5026651312" evidence="1">
    <location>
        <begin position="37"/>
        <end position="195"/>
    </location>
</feature>
<organism evidence="3 4">
    <name type="scientific">Duganella flavida</name>
    <dbReference type="NCBI Taxonomy" id="2692175"/>
    <lineage>
        <taxon>Bacteria</taxon>
        <taxon>Pseudomonadati</taxon>
        <taxon>Pseudomonadota</taxon>
        <taxon>Betaproteobacteria</taxon>
        <taxon>Burkholderiales</taxon>
        <taxon>Oxalobacteraceae</taxon>
        <taxon>Telluria group</taxon>
        <taxon>Duganella</taxon>
    </lineage>
</organism>
<sequence>MEIEFTKPFEQGVKMRKLTSVLAAAALTVFAASSHAADNIAAGLSSGSYTESGSYGGQTAQELFNGGWWSSGNFGTQWVQVDLGSSLSLSSIKYTITMAPNGSIWQNVYVSDTAIGSDWSLLTPIATFADAAGHNAEVITLNLSTSGRYVEIVANGGPSWTGLVDASITAVPEPTAYLMLLAGISLLGAIARRRA</sequence>
<evidence type="ECO:0000313" key="4">
    <source>
        <dbReference type="Proteomes" id="UP000479335"/>
    </source>
</evidence>